<evidence type="ECO:0000256" key="3">
    <source>
        <dbReference type="ARBA" id="ARBA00022679"/>
    </source>
</evidence>
<keyword evidence="5" id="KW-0175">Coiled coil</keyword>
<dbReference type="GO" id="GO:0032259">
    <property type="term" value="P:methylation"/>
    <property type="evidence" value="ECO:0007669"/>
    <property type="project" value="UniProtKB-KW"/>
</dbReference>
<evidence type="ECO:0000256" key="1">
    <source>
        <dbReference type="ARBA" id="ARBA00007996"/>
    </source>
</evidence>
<dbReference type="Pfam" id="PF01234">
    <property type="entry name" value="NNMT_PNMT_TEMT"/>
    <property type="match status" value="1"/>
</dbReference>
<keyword evidence="7" id="KW-1185">Reference proteome</keyword>
<keyword evidence="4" id="KW-0949">S-adenosyl-L-methionine</keyword>
<gene>
    <name evidence="6" type="ORF">GDO78_017817</name>
</gene>
<dbReference type="GO" id="GO:0005829">
    <property type="term" value="C:cytosol"/>
    <property type="evidence" value="ECO:0007669"/>
    <property type="project" value="TreeGrafter"/>
</dbReference>
<reference evidence="6" key="1">
    <citation type="thesis" date="2020" institute="ProQuest LLC" country="789 East Eisenhower Parkway, Ann Arbor, MI, USA">
        <title>Comparative Genomics and Chromosome Evolution.</title>
        <authorList>
            <person name="Mudd A.B."/>
        </authorList>
    </citation>
    <scope>NUCLEOTIDE SEQUENCE</scope>
    <source>
        <strain evidence="6">HN-11 Male</strain>
        <tissue evidence="6">Kidney and liver</tissue>
    </source>
</reference>
<comment type="similarity">
    <text evidence="1">Belongs to the class I-like SAM-binding methyltransferase superfamily. NNMT/PNMT/TEMT family.</text>
</comment>
<evidence type="ECO:0000256" key="2">
    <source>
        <dbReference type="ARBA" id="ARBA00022603"/>
    </source>
</evidence>
<feature type="coiled-coil region" evidence="5">
    <location>
        <begin position="57"/>
        <end position="84"/>
    </location>
</feature>
<dbReference type="GO" id="GO:0008170">
    <property type="term" value="F:N-methyltransferase activity"/>
    <property type="evidence" value="ECO:0007669"/>
    <property type="project" value="TreeGrafter"/>
</dbReference>
<dbReference type="AlphaFoldDB" id="A0A8J6B806"/>
<proteinExistence type="inferred from homology"/>
<dbReference type="PANTHER" id="PTHR10867:SF44">
    <property type="entry name" value="NICOTINAMIDE N-METHYLTRANSFERASE ISOFORM X2"/>
    <property type="match status" value="1"/>
</dbReference>
<dbReference type="Gene3D" id="3.40.50.150">
    <property type="entry name" value="Vaccinia Virus protein VP39"/>
    <property type="match status" value="1"/>
</dbReference>
<evidence type="ECO:0000313" key="7">
    <source>
        <dbReference type="Proteomes" id="UP000770717"/>
    </source>
</evidence>
<dbReference type="PROSITE" id="PS51681">
    <property type="entry name" value="SAM_MT_NNMT_PNMT_TEMT"/>
    <property type="match status" value="1"/>
</dbReference>
<dbReference type="PANTHER" id="PTHR10867">
    <property type="entry name" value="NNMT/PNMT/TEMT FAMILY MEMBER"/>
    <property type="match status" value="1"/>
</dbReference>
<sequence length="210" mass="24055">MVTGKTVIDCSAGPIFFHCLTMSDVEEITVLKLNDASLKEIEKWKNEDPDAFDWVHCTEILQQLKRNSDELEDEEEKLRRKIGKILKWDPSEGSPADALSLPKADIVTNIGILETISKDDDEFRSNLRKMSDVIKPGGYLLSHAAINASYFNVGEDKFHYLPRDEIFYRKVLAEEGFEIDYLSKFDRVMRTDAIDHEGSIFIIAQKLKKP</sequence>
<protein>
    <submittedName>
        <fullName evidence="6">Uncharacterized protein</fullName>
    </submittedName>
</protein>
<evidence type="ECO:0000313" key="6">
    <source>
        <dbReference type="EMBL" id="KAG9465737.1"/>
    </source>
</evidence>
<organism evidence="6 7">
    <name type="scientific">Eleutherodactylus coqui</name>
    <name type="common">Puerto Rican coqui</name>
    <dbReference type="NCBI Taxonomy" id="57060"/>
    <lineage>
        <taxon>Eukaryota</taxon>
        <taxon>Metazoa</taxon>
        <taxon>Chordata</taxon>
        <taxon>Craniata</taxon>
        <taxon>Vertebrata</taxon>
        <taxon>Euteleostomi</taxon>
        <taxon>Amphibia</taxon>
        <taxon>Batrachia</taxon>
        <taxon>Anura</taxon>
        <taxon>Neobatrachia</taxon>
        <taxon>Hyloidea</taxon>
        <taxon>Eleutherodactylidae</taxon>
        <taxon>Eleutherodactylinae</taxon>
        <taxon>Eleutherodactylus</taxon>
        <taxon>Eleutherodactylus</taxon>
    </lineage>
</organism>
<name>A0A8J6B806_ELECQ</name>
<comment type="caution">
    <text evidence="6">The sequence shown here is derived from an EMBL/GenBank/DDBJ whole genome shotgun (WGS) entry which is preliminary data.</text>
</comment>
<accession>A0A8J6B806</accession>
<dbReference type="EMBL" id="WNTK01002736">
    <property type="protein sequence ID" value="KAG9465737.1"/>
    <property type="molecule type" value="Genomic_DNA"/>
</dbReference>
<dbReference type="OrthoDB" id="9871378at2759"/>
<keyword evidence="2" id="KW-0489">Methyltransferase</keyword>
<dbReference type="Proteomes" id="UP000770717">
    <property type="component" value="Unassembled WGS sequence"/>
</dbReference>
<dbReference type="InterPro" id="IPR000940">
    <property type="entry name" value="NNMT_TEMT_trans"/>
</dbReference>
<dbReference type="SUPFAM" id="SSF53335">
    <property type="entry name" value="S-adenosyl-L-methionine-dependent methyltransferases"/>
    <property type="match status" value="1"/>
</dbReference>
<keyword evidence="3" id="KW-0808">Transferase</keyword>
<evidence type="ECO:0000256" key="4">
    <source>
        <dbReference type="ARBA" id="ARBA00022691"/>
    </source>
</evidence>
<evidence type="ECO:0000256" key="5">
    <source>
        <dbReference type="SAM" id="Coils"/>
    </source>
</evidence>
<dbReference type="InterPro" id="IPR029063">
    <property type="entry name" value="SAM-dependent_MTases_sf"/>
</dbReference>